<evidence type="ECO:0000259" key="5">
    <source>
        <dbReference type="Pfam" id="PF00542"/>
    </source>
</evidence>
<organism evidence="7 8">
    <name type="scientific">Ktedonobacter robiniae</name>
    <dbReference type="NCBI Taxonomy" id="2778365"/>
    <lineage>
        <taxon>Bacteria</taxon>
        <taxon>Bacillati</taxon>
        <taxon>Chloroflexota</taxon>
        <taxon>Ktedonobacteria</taxon>
        <taxon>Ktedonobacterales</taxon>
        <taxon>Ktedonobacteraceae</taxon>
        <taxon>Ktedonobacter</taxon>
    </lineage>
</organism>
<reference evidence="7 8" key="1">
    <citation type="journal article" date="2021" name="Int. J. Syst. Evol. Microbiol.">
        <title>Reticulibacter mediterranei gen. nov., sp. nov., within the new family Reticulibacteraceae fam. nov., and Ktedonospora formicarum gen. nov., sp. nov., Ktedonobacter robiniae sp. nov., Dictyobacter formicarum sp. nov. and Dictyobacter arantiisoli sp. nov., belonging to the class Ktedonobacteria.</title>
        <authorList>
            <person name="Yabe S."/>
            <person name="Zheng Y."/>
            <person name="Wang C.M."/>
            <person name="Sakai Y."/>
            <person name="Abe K."/>
            <person name="Yokota A."/>
            <person name="Donadio S."/>
            <person name="Cavaletti L."/>
            <person name="Monciardini P."/>
        </authorList>
    </citation>
    <scope>NUCLEOTIDE SEQUENCE [LARGE SCALE GENOMIC DNA]</scope>
    <source>
        <strain evidence="7 8">SOSP1-30</strain>
    </source>
</reference>
<comment type="subunit">
    <text evidence="4">Homodimer. Part of the ribosomal stalk of the 50S ribosomal subunit. Forms a multimeric L10(L12)X complex, where L10 forms an elongated spine to which 2 to 4 L12 dimers bind in a sequential fashion. Binds GTP-bound translation factors.</text>
</comment>
<dbReference type="EMBL" id="BNJG01000001">
    <property type="protein sequence ID" value="GHO53509.1"/>
    <property type="molecule type" value="Genomic_DNA"/>
</dbReference>
<dbReference type="RefSeq" id="WP_201370330.1">
    <property type="nucleotide sequence ID" value="NZ_BNJG01000001.1"/>
</dbReference>
<accession>A0ABQ3UL82</accession>
<dbReference type="PANTHER" id="PTHR45987:SF4">
    <property type="entry name" value="LARGE RIBOSOMAL SUBUNIT PROTEIN BL12M"/>
    <property type="match status" value="1"/>
</dbReference>
<name>A0ABQ3UL82_9CHLR</name>
<evidence type="ECO:0000259" key="6">
    <source>
        <dbReference type="Pfam" id="PF16320"/>
    </source>
</evidence>
<dbReference type="InterPro" id="IPR008932">
    <property type="entry name" value="Ribosomal_bL12_oligo"/>
</dbReference>
<keyword evidence="3 4" id="KW-0687">Ribonucleoprotein</keyword>
<comment type="function">
    <text evidence="4">Forms part of the ribosomal stalk which helps the ribosome interact with GTP-bound translation factors. Is thus essential for accurate translation.</text>
</comment>
<dbReference type="InterPro" id="IPR014719">
    <property type="entry name" value="Ribosomal_bL12_C/ClpS-like"/>
</dbReference>
<dbReference type="Proteomes" id="UP000654345">
    <property type="component" value="Unassembled WGS sequence"/>
</dbReference>
<evidence type="ECO:0000256" key="1">
    <source>
        <dbReference type="ARBA" id="ARBA00007197"/>
    </source>
</evidence>
<gene>
    <name evidence="4 7" type="primary">rplL</name>
    <name evidence="7" type="ORF">KSB_19840</name>
</gene>
<evidence type="ECO:0000256" key="4">
    <source>
        <dbReference type="HAMAP-Rule" id="MF_00368"/>
    </source>
</evidence>
<comment type="caution">
    <text evidence="7">The sequence shown here is derived from an EMBL/GenBank/DDBJ whole genome shotgun (WGS) entry which is preliminary data.</text>
</comment>
<keyword evidence="8" id="KW-1185">Reference proteome</keyword>
<evidence type="ECO:0000313" key="8">
    <source>
        <dbReference type="Proteomes" id="UP000654345"/>
    </source>
</evidence>
<feature type="domain" description="Large ribosomal subunit protein bL12 oligomerization" evidence="6">
    <location>
        <begin position="3"/>
        <end position="50"/>
    </location>
</feature>
<keyword evidence="2 4" id="KW-0689">Ribosomal protein</keyword>
<dbReference type="Gene3D" id="1.20.5.710">
    <property type="entry name" value="Single helix bin"/>
    <property type="match status" value="1"/>
</dbReference>
<comment type="similarity">
    <text evidence="1 4">Belongs to the bacterial ribosomal protein bL12 family.</text>
</comment>
<evidence type="ECO:0000256" key="3">
    <source>
        <dbReference type="ARBA" id="ARBA00023274"/>
    </source>
</evidence>
<dbReference type="NCBIfam" id="TIGR00855">
    <property type="entry name" value="L12"/>
    <property type="match status" value="1"/>
</dbReference>
<dbReference type="GO" id="GO:0005840">
    <property type="term" value="C:ribosome"/>
    <property type="evidence" value="ECO:0007669"/>
    <property type="project" value="UniProtKB-KW"/>
</dbReference>
<dbReference type="InterPro" id="IPR036235">
    <property type="entry name" value="Ribosomal_bL12_oligo_N_sf"/>
</dbReference>
<dbReference type="Pfam" id="PF00542">
    <property type="entry name" value="Ribosomal_L12"/>
    <property type="match status" value="1"/>
</dbReference>
<dbReference type="InterPro" id="IPR013823">
    <property type="entry name" value="Ribosomal_bL12_C"/>
</dbReference>
<sequence length="125" mass="13099">MSVETIIADIEKLNVLELVELSKTLQDKWGVSAAPAAVAVAAAPTEATAAPVIEEKTEFDAVLTEVGANKINVIKVVRELTGLGLKEAKAVVDEAPKPVKEAVSKEEAERIAAKLAEVGAKVTIK</sequence>
<dbReference type="SUPFAM" id="SSF54736">
    <property type="entry name" value="ClpS-like"/>
    <property type="match status" value="1"/>
</dbReference>
<evidence type="ECO:0000256" key="2">
    <source>
        <dbReference type="ARBA" id="ARBA00022980"/>
    </source>
</evidence>
<protein>
    <recommendedName>
        <fullName evidence="4">Large ribosomal subunit protein bL12</fullName>
    </recommendedName>
</protein>
<evidence type="ECO:0000313" key="7">
    <source>
        <dbReference type="EMBL" id="GHO53509.1"/>
    </source>
</evidence>
<dbReference type="Pfam" id="PF16320">
    <property type="entry name" value="Ribosomal_L12_N"/>
    <property type="match status" value="1"/>
</dbReference>
<dbReference type="CDD" id="cd00387">
    <property type="entry name" value="Ribosomal_L7_L12"/>
    <property type="match status" value="1"/>
</dbReference>
<dbReference type="Gene3D" id="3.30.1390.10">
    <property type="match status" value="1"/>
</dbReference>
<dbReference type="InterPro" id="IPR000206">
    <property type="entry name" value="Ribosomal_bL12"/>
</dbReference>
<feature type="domain" description="Large ribosomal subunit protein bL12 C-terminal" evidence="5">
    <location>
        <begin position="59"/>
        <end position="125"/>
    </location>
</feature>
<dbReference type="HAMAP" id="MF_00368">
    <property type="entry name" value="Ribosomal_bL12"/>
    <property type="match status" value="1"/>
</dbReference>
<proteinExistence type="inferred from homology"/>
<dbReference type="SUPFAM" id="SSF48300">
    <property type="entry name" value="Ribosomal protein L7/12, oligomerisation (N-terminal) domain"/>
    <property type="match status" value="1"/>
</dbReference>
<dbReference type="PANTHER" id="PTHR45987">
    <property type="entry name" value="39S RIBOSOMAL PROTEIN L12"/>
    <property type="match status" value="1"/>
</dbReference>